<organism evidence="3 4">
    <name type="scientific">Hohenbuehelia grisea</name>
    <dbReference type="NCBI Taxonomy" id="104357"/>
    <lineage>
        <taxon>Eukaryota</taxon>
        <taxon>Fungi</taxon>
        <taxon>Dikarya</taxon>
        <taxon>Basidiomycota</taxon>
        <taxon>Agaricomycotina</taxon>
        <taxon>Agaricomycetes</taxon>
        <taxon>Agaricomycetidae</taxon>
        <taxon>Agaricales</taxon>
        <taxon>Pleurotineae</taxon>
        <taxon>Pleurotaceae</taxon>
        <taxon>Hohenbuehelia</taxon>
    </lineage>
</organism>
<reference evidence="4" key="1">
    <citation type="submission" date="2024-06" db="EMBL/GenBank/DDBJ databases">
        <title>Multi-omics analyses provide insights into the biosynthesis of the anticancer antibiotic pleurotin in Hohenbuehelia grisea.</title>
        <authorList>
            <person name="Weaver J.A."/>
            <person name="Alberti F."/>
        </authorList>
    </citation>
    <scope>NUCLEOTIDE SEQUENCE [LARGE SCALE GENOMIC DNA]</scope>
    <source>
        <strain evidence="4">T-177</strain>
    </source>
</reference>
<evidence type="ECO:0000313" key="3">
    <source>
        <dbReference type="EMBL" id="KAL0955341.1"/>
    </source>
</evidence>
<feature type="region of interest" description="Disordered" evidence="2">
    <location>
        <begin position="160"/>
        <end position="196"/>
    </location>
</feature>
<evidence type="ECO:0000256" key="2">
    <source>
        <dbReference type="SAM" id="MobiDB-lite"/>
    </source>
</evidence>
<keyword evidence="1" id="KW-0175">Coiled coil</keyword>
<feature type="compositionally biased region" description="Acidic residues" evidence="2">
    <location>
        <begin position="173"/>
        <end position="185"/>
    </location>
</feature>
<keyword evidence="4" id="KW-1185">Reference proteome</keyword>
<accession>A0ABR3JIH3</accession>
<comment type="caution">
    <text evidence="3">The sequence shown here is derived from an EMBL/GenBank/DDBJ whole genome shotgun (WGS) entry which is preliminary data.</text>
</comment>
<name>A0ABR3JIH3_9AGAR</name>
<protein>
    <submittedName>
        <fullName evidence="3">Uncharacterized protein</fullName>
    </submittedName>
</protein>
<evidence type="ECO:0000313" key="4">
    <source>
        <dbReference type="Proteomes" id="UP001556367"/>
    </source>
</evidence>
<dbReference type="Proteomes" id="UP001556367">
    <property type="component" value="Unassembled WGS sequence"/>
</dbReference>
<evidence type="ECO:0000256" key="1">
    <source>
        <dbReference type="SAM" id="Coils"/>
    </source>
</evidence>
<proteinExistence type="predicted"/>
<sequence length="196" mass="22668">MRQEMRCAPNTSLDHINAKFFYGQNHLAHYIKALPAQDQAFIRRSSRKSLAEGRKKARRLKQAHHDELKVTRNRKRKWEREAKRAEIKKMLKECVKVLDICIWQDPQKVKNIRVAQINLQLRWHAAKEKELDGETKVSGYSKLDKKGKIQMVIEAVQRWGTRTDKGSESDVALTDDSDSDSDSEDGSGYGSDDMQN</sequence>
<dbReference type="EMBL" id="JASNQZ010000007">
    <property type="protein sequence ID" value="KAL0955341.1"/>
    <property type="molecule type" value="Genomic_DNA"/>
</dbReference>
<gene>
    <name evidence="3" type="ORF">HGRIS_004224</name>
</gene>
<feature type="coiled-coil region" evidence="1">
    <location>
        <begin position="61"/>
        <end position="88"/>
    </location>
</feature>